<dbReference type="InterPro" id="IPR008972">
    <property type="entry name" value="Cupredoxin"/>
</dbReference>
<keyword evidence="2" id="KW-0732">Signal</keyword>
<keyword evidence="4" id="KW-1185">Reference proteome</keyword>
<proteinExistence type="predicted"/>
<dbReference type="EMBL" id="JACHHO010000007">
    <property type="protein sequence ID" value="MBB5206122.1"/>
    <property type="molecule type" value="Genomic_DNA"/>
</dbReference>
<feature type="chain" id="PRO_5032672900" evidence="2">
    <location>
        <begin position="24"/>
        <end position="228"/>
    </location>
</feature>
<organism evidence="3 4">
    <name type="scientific">Inhella inkyongensis</name>
    <dbReference type="NCBI Taxonomy" id="392593"/>
    <lineage>
        <taxon>Bacteria</taxon>
        <taxon>Pseudomonadati</taxon>
        <taxon>Pseudomonadota</taxon>
        <taxon>Betaproteobacteria</taxon>
        <taxon>Burkholderiales</taxon>
        <taxon>Sphaerotilaceae</taxon>
        <taxon>Inhella</taxon>
    </lineage>
</organism>
<dbReference type="Proteomes" id="UP000554837">
    <property type="component" value="Unassembled WGS sequence"/>
</dbReference>
<comment type="caution">
    <text evidence="3">The sequence shown here is derived from an EMBL/GenBank/DDBJ whole genome shotgun (WGS) entry which is preliminary data.</text>
</comment>
<comment type="subcellular location">
    <subcellularLocation>
        <location evidence="1">Periplasm</location>
    </subcellularLocation>
</comment>
<gene>
    <name evidence="3" type="ORF">HNQ51_003465</name>
</gene>
<evidence type="ECO:0000256" key="1">
    <source>
        <dbReference type="ARBA" id="ARBA00004418"/>
    </source>
</evidence>
<dbReference type="GO" id="GO:0042597">
    <property type="term" value="C:periplasmic space"/>
    <property type="evidence" value="ECO:0007669"/>
    <property type="project" value="UniProtKB-SubCell"/>
</dbReference>
<protein>
    <submittedName>
        <fullName evidence="3">Plastocyanin</fullName>
    </submittedName>
</protein>
<dbReference type="Gene3D" id="2.60.40.420">
    <property type="entry name" value="Cupredoxins - blue copper proteins"/>
    <property type="match status" value="1"/>
</dbReference>
<dbReference type="RefSeq" id="WP_175423589.1">
    <property type="nucleotide sequence ID" value="NZ_CP040709.1"/>
</dbReference>
<feature type="signal peptide" evidence="2">
    <location>
        <begin position="1"/>
        <end position="23"/>
    </location>
</feature>
<name>A0A840S935_9BURK</name>
<accession>A0A840S935</accession>
<reference evidence="3 4" key="1">
    <citation type="submission" date="2020-08" db="EMBL/GenBank/DDBJ databases">
        <title>Genomic Encyclopedia of Type Strains, Phase IV (KMG-IV): sequencing the most valuable type-strain genomes for metagenomic binning, comparative biology and taxonomic classification.</title>
        <authorList>
            <person name="Goeker M."/>
        </authorList>
    </citation>
    <scope>NUCLEOTIDE SEQUENCE [LARGE SCALE GENOMIC DNA]</scope>
    <source>
        <strain evidence="3 4">DSM 23958</strain>
    </source>
</reference>
<dbReference type="AlphaFoldDB" id="A0A840S935"/>
<evidence type="ECO:0000313" key="3">
    <source>
        <dbReference type="EMBL" id="MBB5206122.1"/>
    </source>
</evidence>
<sequence length="228" mass="24114">MHAARKSVLALLIAGLTQSAALAADVTVQVLDREGKALAGAVVVLETSVSGPRPTPLAEHTIEQEQMRFAPAVSVVHLSTKVHFVNLDRWDHHVRGGAAGPGGVYLDASQGFAFRLSGRVAGKPASRESRQFNQTGPQLLGCHLHGSMRGHLYVTDSPWAAVSDAQGQVQLREVPAGGARLRVWHAEELVETPPQALSVSDGMAAVRVATQVVVGRKKKPVEGGGYGY</sequence>
<dbReference type="SUPFAM" id="SSF49503">
    <property type="entry name" value="Cupredoxins"/>
    <property type="match status" value="1"/>
</dbReference>
<evidence type="ECO:0000313" key="4">
    <source>
        <dbReference type="Proteomes" id="UP000554837"/>
    </source>
</evidence>
<evidence type="ECO:0000256" key="2">
    <source>
        <dbReference type="SAM" id="SignalP"/>
    </source>
</evidence>